<dbReference type="InterPro" id="IPR018958">
    <property type="entry name" value="Knr4/Smi1-like_dom"/>
</dbReference>
<accession>A0A060SKF6</accession>
<keyword evidence="4" id="KW-1185">Reference proteome</keyword>
<name>A0A060SKF6_PYCCI</name>
<protein>
    <recommendedName>
        <fullName evidence="2">Knr4/Smi1-like domain-containing protein</fullName>
    </recommendedName>
</protein>
<feature type="compositionally biased region" description="Low complexity" evidence="1">
    <location>
        <begin position="464"/>
        <end position="475"/>
    </location>
</feature>
<evidence type="ECO:0000313" key="4">
    <source>
        <dbReference type="Proteomes" id="UP000029665"/>
    </source>
</evidence>
<sequence length="661" mass="69748">MSWFASLFSSNKNSRNSSRKAMTSTHEAFSLPTSSPSQAAHPDAFNPETLVAPGYGSSSSYSYPPSSPSGPYYDVPPSATRPNPASILPLHRPATAGHPYPPLSVTWNRLRQWLSREYPELGDTLNYGILPQDLAQIEMAFGFSLPAPVRESYLCVDGQEPESSAGCSEGLFFGLTLLPLEDVLEEWRFWREVDDDPATGANPALRELMQSIPPGWVRREYSCRGWIPLVADKAGNYLGIDMNPGEGGAGGTGWAKFLAGFVDDLENGEGFEMGPSGEGSDDSEDDVGYSSYFFDGVGKGQGDTGGDVGTGGLRLAGEYRGWNVLEAWADRSVRRWIEAGIVPENIMQQLSPEKGKEKASLDPAHVGVAPSNAGAEVPIPVLADTDNEKETSALDESSLPTPLGNVTNFSQRQQLPTISVTKPPAPLPVDLPSPSNLESPEDFVDDDKFPRQDDIEGNPAVQEPVTAVPLTAVPPRKARTRSPTPAIDAVLTDSPPTMQPSNSPPTIPDLLVDASTLAGPSQSHSEAANATGAKSDSDSPVLVNAEDASSQDPDTTIRLIGGGGIAGIVDDSLYAEGVLVDESGMTNDAADATNTDAAVDAAAEVASITSVDSKASTSSKKKHSKTKSISSGLKKLGQLGGAGKRRTGSVTSVESKHSQHS</sequence>
<dbReference type="GO" id="GO:0070880">
    <property type="term" value="P:fungal-type cell wall beta-glucan biosynthetic process"/>
    <property type="evidence" value="ECO:0007669"/>
    <property type="project" value="TreeGrafter"/>
</dbReference>
<dbReference type="STRING" id="5643.A0A060SKF6"/>
<dbReference type="InterPro" id="IPR051873">
    <property type="entry name" value="KNR4/SMI1_regulator"/>
</dbReference>
<dbReference type="AlphaFoldDB" id="A0A060SKF6"/>
<feature type="compositionally biased region" description="Polar residues" evidence="1">
    <location>
        <begin position="21"/>
        <end position="38"/>
    </location>
</feature>
<evidence type="ECO:0000256" key="1">
    <source>
        <dbReference type="SAM" id="MobiDB-lite"/>
    </source>
</evidence>
<dbReference type="PANTHER" id="PTHR47432:SF1">
    <property type="entry name" value="CELL WALL ASSEMBLY REGULATOR SMI1"/>
    <property type="match status" value="1"/>
</dbReference>
<feature type="region of interest" description="Disordered" evidence="1">
    <location>
        <begin position="412"/>
        <end position="555"/>
    </location>
</feature>
<dbReference type="SUPFAM" id="SSF160631">
    <property type="entry name" value="SMI1/KNR4-like"/>
    <property type="match status" value="1"/>
</dbReference>
<dbReference type="OMA" id="IPPNWIR"/>
<dbReference type="EMBL" id="CCBP010000118">
    <property type="protein sequence ID" value="CDO72898.1"/>
    <property type="molecule type" value="Genomic_DNA"/>
</dbReference>
<gene>
    <name evidence="3" type="ORF">BN946_scf185002.g83</name>
</gene>
<organism evidence="3 4">
    <name type="scientific">Pycnoporus cinnabarinus</name>
    <name type="common">Cinnabar-red polypore</name>
    <name type="synonym">Trametes cinnabarina</name>
    <dbReference type="NCBI Taxonomy" id="5643"/>
    <lineage>
        <taxon>Eukaryota</taxon>
        <taxon>Fungi</taxon>
        <taxon>Dikarya</taxon>
        <taxon>Basidiomycota</taxon>
        <taxon>Agaricomycotina</taxon>
        <taxon>Agaricomycetes</taxon>
        <taxon>Polyporales</taxon>
        <taxon>Polyporaceae</taxon>
        <taxon>Trametes</taxon>
    </lineage>
</organism>
<feature type="compositionally biased region" description="Low complexity" evidence="1">
    <location>
        <begin position="608"/>
        <end position="618"/>
    </location>
</feature>
<evidence type="ECO:0000313" key="3">
    <source>
        <dbReference type="EMBL" id="CDO72898.1"/>
    </source>
</evidence>
<feature type="compositionally biased region" description="Polar residues" evidence="1">
    <location>
        <begin position="518"/>
        <end position="534"/>
    </location>
</feature>
<feature type="compositionally biased region" description="Low complexity" evidence="1">
    <location>
        <begin position="9"/>
        <end position="20"/>
    </location>
</feature>
<proteinExistence type="predicted"/>
<feature type="region of interest" description="Disordered" evidence="1">
    <location>
        <begin position="608"/>
        <end position="661"/>
    </location>
</feature>
<reference evidence="3" key="1">
    <citation type="submission" date="2014-01" db="EMBL/GenBank/DDBJ databases">
        <title>The genome of the white-rot fungus Pycnoporus cinnabarinus: a basidiomycete model with a versatile arsenal for lignocellulosic biomass breakdown.</title>
        <authorList>
            <person name="Levasseur A."/>
            <person name="Lomascolo A."/>
            <person name="Ruiz-Duenas F.J."/>
            <person name="Uzan E."/>
            <person name="Piumi F."/>
            <person name="Kues U."/>
            <person name="Ram A.F.J."/>
            <person name="Murat C."/>
            <person name="Haon M."/>
            <person name="Benoit I."/>
            <person name="Arfi Y."/>
            <person name="Chevret D."/>
            <person name="Drula E."/>
            <person name="Kwon M.J."/>
            <person name="Gouret P."/>
            <person name="Lesage-Meessen L."/>
            <person name="Lombard V."/>
            <person name="Mariette J."/>
            <person name="Noirot C."/>
            <person name="Park J."/>
            <person name="Patyshakuliyeva A."/>
            <person name="Wieneger R.A.B."/>
            <person name="Wosten H.A.B."/>
            <person name="Martin F."/>
            <person name="Coutinho P.M."/>
            <person name="de Vries R."/>
            <person name="Martinez A.T."/>
            <person name="Klopp C."/>
            <person name="Pontarotti P."/>
            <person name="Henrissat B."/>
            <person name="Record E."/>
        </authorList>
    </citation>
    <scope>NUCLEOTIDE SEQUENCE [LARGE SCALE GENOMIC DNA]</scope>
    <source>
        <strain evidence="3">BRFM137</strain>
    </source>
</reference>
<dbReference type="GO" id="GO:0043332">
    <property type="term" value="C:mating projection tip"/>
    <property type="evidence" value="ECO:0007669"/>
    <property type="project" value="TreeGrafter"/>
</dbReference>
<feature type="domain" description="Knr4/Smi1-like" evidence="2">
    <location>
        <begin position="128"/>
        <end position="260"/>
    </location>
</feature>
<evidence type="ECO:0000259" key="2">
    <source>
        <dbReference type="SMART" id="SM00860"/>
    </source>
</evidence>
<dbReference type="Proteomes" id="UP000029665">
    <property type="component" value="Unassembled WGS sequence"/>
</dbReference>
<dbReference type="Pfam" id="PF09346">
    <property type="entry name" value="SMI1_KNR4"/>
    <property type="match status" value="1"/>
</dbReference>
<dbReference type="HOGENOM" id="CLU_023415_0_0_1"/>
<comment type="caution">
    <text evidence="3">The sequence shown here is derived from an EMBL/GenBank/DDBJ whole genome shotgun (WGS) entry which is preliminary data.</text>
</comment>
<feature type="region of interest" description="Disordered" evidence="1">
    <location>
        <begin position="1"/>
        <end position="51"/>
    </location>
</feature>
<dbReference type="PANTHER" id="PTHR47432">
    <property type="entry name" value="CELL WALL ASSEMBLY REGULATOR SMI1"/>
    <property type="match status" value="1"/>
</dbReference>
<dbReference type="OrthoDB" id="2305498at2759"/>
<dbReference type="InterPro" id="IPR037883">
    <property type="entry name" value="Knr4/Smi1-like_sf"/>
</dbReference>
<feature type="compositionally biased region" description="Low complexity" evidence="1">
    <location>
        <begin position="627"/>
        <end position="637"/>
    </location>
</feature>
<dbReference type="SMART" id="SM00860">
    <property type="entry name" value="SMI1_KNR4"/>
    <property type="match status" value="1"/>
</dbReference>